<dbReference type="AlphaFoldDB" id="A0A5N5IZV5"/>
<sequence>MKRLSGLLAIIFTVTLQGQIYESSNGNVGIGTTLPNAKLHVAGNGAVIKLQNTEYENTENSFYGWIGGYDKNGQEVWWLGEGSANNKQLGFFVNSAYDLKIYNNNQGIKINQNGRLNQEGNIPNDNSAVFVNNSVNGYGIYSKGGNGSRYAFHFENQSGQSIIYGQGNGRIGIGTTYPDAKLAVKGNIHAEEVKVDLSVPGPDYVFKEGYDLKSLEEVQSYIINHGHLPNIPSAKEMEANGIELGEMNMRLLEKIEELTLYILEQEKRIKKLEKK</sequence>
<dbReference type="OrthoDB" id="658938at2"/>
<organism evidence="1 2">
    <name type="scientific">Flagellimonas hadalis</name>
    <dbReference type="NCBI Taxonomy" id="2597517"/>
    <lineage>
        <taxon>Bacteria</taxon>
        <taxon>Pseudomonadati</taxon>
        <taxon>Bacteroidota</taxon>
        <taxon>Flavobacteriia</taxon>
        <taxon>Flavobacteriales</taxon>
        <taxon>Flavobacteriaceae</taxon>
        <taxon>Flagellimonas</taxon>
    </lineage>
</organism>
<accession>A0A5N5IZV5</accession>
<evidence type="ECO:0000313" key="1">
    <source>
        <dbReference type="EMBL" id="KAB5483625.1"/>
    </source>
</evidence>
<dbReference type="EMBL" id="VNIK02000021">
    <property type="protein sequence ID" value="KAB5483625.1"/>
    <property type="molecule type" value="Genomic_DNA"/>
</dbReference>
<proteinExistence type="predicted"/>
<protein>
    <submittedName>
        <fullName evidence="1">Uncharacterized protein</fullName>
    </submittedName>
</protein>
<gene>
    <name evidence="1" type="ORF">FOT42_017635</name>
</gene>
<dbReference type="RefSeq" id="WP_151891754.1">
    <property type="nucleotide sequence ID" value="NZ_VNIK02000021.1"/>
</dbReference>
<comment type="caution">
    <text evidence="1">The sequence shown here is derived from an EMBL/GenBank/DDBJ whole genome shotgun (WGS) entry which is preliminary data.</text>
</comment>
<name>A0A5N5IZV5_9FLAO</name>
<dbReference type="Proteomes" id="UP000319204">
    <property type="component" value="Unassembled WGS sequence"/>
</dbReference>
<reference evidence="1" key="1">
    <citation type="submission" date="2019-10" db="EMBL/GenBank/DDBJ databases">
        <title>Muricauda hadale sp. nov., a piezophilic bacterium isolated from hadopelagic water of the Mariana Trench.</title>
        <authorList>
            <person name="Wei Y."/>
        </authorList>
    </citation>
    <scope>NUCLEOTIDE SEQUENCE [LARGE SCALE GENOMIC DNA]</scope>
    <source>
        <strain evidence="1">MT-229</strain>
    </source>
</reference>
<evidence type="ECO:0000313" key="2">
    <source>
        <dbReference type="Proteomes" id="UP000319204"/>
    </source>
</evidence>
<keyword evidence="2" id="KW-1185">Reference proteome</keyword>